<dbReference type="Proteomes" id="UP001434737">
    <property type="component" value="Chromosome"/>
</dbReference>
<dbReference type="RefSeq" id="WP_295700079.1">
    <property type="nucleotide sequence ID" value="NZ_CP145316.1"/>
</dbReference>
<feature type="chain" id="PRO_5046685442" description="Lipoprotein" evidence="1">
    <location>
        <begin position="22"/>
        <end position="58"/>
    </location>
</feature>
<dbReference type="EMBL" id="CP145316">
    <property type="protein sequence ID" value="XAM18464.1"/>
    <property type="molecule type" value="Genomic_DNA"/>
</dbReference>
<keyword evidence="1" id="KW-0732">Signal</keyword>
<evidence type="ECO:0008006" key="4">
    <source>
        <dbReference type="Google" id="ProtNLM"/>
    </source>
</evidence>
<accession>A0ABZ3F5L0</accession>
<sequence length="58" mass="6303">MKALYIGVCVAFLAVFFSACSGKKKPIGNFQSVECHTICNANECTQQCVSASGDYYKK</sequence>
<dbReference type="PROSITE" id="PS51257">
    <property type="entry name" value="PROKAR_LIPOPROTEIN"/>
    <property type="match status" value="1"/>
</dbReference>
<feature type="signal peptide" evidence="1">
    <location>
        <begin position="1"/>
        <end position="21"/>
    </location>
</feature>
<gene>
    <name evidence="2" type="ORF">V3I05_01935</name>
</gene>
<reference evidence="2 3" key="1">
    <citation type="submission" date="2024-02" db="EMBL/GenBank/DDBJ databases">
        <title>Genome and pathogenicity analysis of Helicobacter mastomyrinus isolated from mice.</title>
        <authorList>
            <person name="Zhu L."/>
        </authorList>
    </citation>
    <scope>NUCLEOTIDE SEQUENCE [LARGE SCALE GENOMIC DNA]</scope>
    <source>
        <strain evidence="2 3">Hm-17</strain>
    </source>
</reference>
<keyword evidence="3" id="KW-1185">Reference proteome</keyword>
<proteinExistence type="predicted"/>
<name>A0ABZ3F5L0_9HELI</name>
<evidence type="ECO:0000313" key="2">
    <source>
        <dbReference type="EMBL" id="XAM18464.1"/>
    </source>
</evidence>
<evidence type="ECO:0000256" key="1">
    <source>
        <dbReference type="SAM" id="SignalP"/>
    </source>
</evidence>
<evidence type="ECO:0000313" key="3">
    <source>
        <dbReference type="Proteomes" id="UP001434737"/>
    </source>
</evidence>
<organism evidence="2 3">
    <name type="scientific">Helicobacter mastomyrinus</name>
    <dbReference type="NCBI Taxonomy" id="287948"/>
    <lineage>
        <taxon>Bacteria</taxon>
        <taxon>Pseudomonadati</taxon>
        <taxon>Campylobacterota</taxon>
        <taxon>Epsilonproteobacteria</taxon>
        <taxon>Campylobacterales</taxon>
        <taxon>Helicobacteraceae</taxon>
        <taxon>Helicobacter</taxon>
    </lineage>
</organism>
<protein>
    <recommendedName>
        <fullName evidence="4">Lipoprotein</fullName>
    </recommendedName>
</protein>